<comment type="caution">
    <text evidence="1">The sequence shown here is derived from an EMBL/GenBank/DDBJ whole genome shotgun (WGS) entry which is preliminary data.</text>
</comment>
<accession>A0A0A3IAT2</accession>
<dbReference type="AlphaFoldDB" id="A0A0A3IAT2"/>
<organism evidence="1 2">
    <name type="scientific">Lysinibacillus odysseyi 34hs-1 = NBRC 100172</name>
    <dbReference type="NCBI Taxonomy" id="1220589"/>
    <lineage>
        <taxon>Bacteria</taxon>
        <taxon>Bacillati</taxon>
        <taxon>Bacillota</taxon>
        <taxon>Bacilli</taxon>
        <taxon>Bacillales</taxon>
        <taxon>Bacillaceae</taxon>
        <taxon>Lysinibacillus</taxon>
    </lineage>
</organism>
<dbReference type="eggNOG" id="COG2320">
    <property type="taxonomic scope" value="Bacteria"/>
</dbReference>
<dbReference type="InterPro" id="IPR043519">
    <property type="entry name" value="NT_sf"/>
</dbReference>
<dbReference type="PANTHER" id="PTHR34822:SF1">
    <property type="entry name" value="GRPB FAMILY PROTEIN"/>
    <property type="match status" value="1"/>
</dbReference>
<gene>
    <name evidence="1" type="ORF">CD32_20940</name>
</gene>
<dbReference type="SUPFAM" id="SSF81301">
    <property type="entry name" value="Nucleotidyltransferase"/>
    <property type="match status" value="1"/>
</dbReference>
<dbReference type="RefSeq" id="WP_036158691.1">
    <property type="nucleotide sequence ID" value="NZ_AVCX01000001.1"/>
</dbReference>
<evidence type="ECO:0008006" key="3">
    <source>
        <dbReference type="Google" id="ProtNLM"/>
    </source>
</evidence>
<reference evidence="1 2" key="1">
    <citation type="submission" date="2014-02" db="EMBL/GenBank/DDBJ databases">
        <title>Draft genome sequence of Lysinibacillus odysseyi NBRC 100172.</title>
        <authorList>
            <person name="Zhang F."/>
            <person name="Wang G."/>
            <person name="Zhang L."/>
        </authorList>
    </citation>
    <scope>NUCLEOTIDE SEQUENCE [LARGE SCALE GENOMIC DNA]</scope>
    <source>
        <strain evidence="1 2">NBRC 100172</strain>
    </source>
</reference>
<dbReference type="PANTHER" id="PTHR34822">
    <property type="entry name" value="GRPB DOMAIN PROTEIN (AFU_ORTHOLOGUE AFUA_1G01530)"/>
    <property type="match status" value="1"/>
</dbReference>
<dbReference type="OrthoDB" id="9799092at2"/>
<dbReference type="EMBL" id="JPVP01000060">
    <property type="protein sequence ID" value="KGR81799.1"/>
    <property type="molecule type" value="Genomic_DNA"/>
</dbReference>
<dbReference type="Pfam" id="PF04229">
    <property type="entry name" value="GrpB"/>
    <property type="match status" value="1"/>
</dbReference>
<name>A0A0A3IAT2_9BACI</name>
<dbReference type="InterPro" id="IPR007344">
    <property type="entry name" value="GrpB/CoaE"/>
</dbReference>
<evidence type="ECO:0000313" key="2">
    <source>
        <dbReference type="Proteomes" id="UP000030437"/>
    </source>
</evidence>
<dbReference type="Gene3D" id="3.30.460.10">
    <property type="entry name" value="Beta Polymerase, domain 2"/>
    <property type="match status" value="1"/>
</dbReference>
<keyword evidence="2" id="KW-1185">Reference proteome</keyword>
<dbReference type="STRING" id="1220589.CD32_20940"/>
<sequence>MKLRLSEYQTLWKNAYEQEIHLLKTLFEEEVIKFEHFGSTAIPGMIAKPVIDIICIVADIEKVDASNKQLSLLGYEAAGEWGIDGRRLFRKGGNERTHHLHCYQAGNPHIDRHLILRDYLIAHQEEAESYSSFKKNLAKQFDTTAEYSAAKKVFVAEMEKRAMQWYGNNRRKYWLS</sequence>
<dbReference type="Proteomes" id="UP000030437">
    <property type="component" value="Unassembled WGS sequence"/>
</dbReference>
<evidence type="ECO:0000313" key="1">
    <source>
        <dbReference type="EMBL" id="KGR81799.1"/>
    </source>
</evidence>
<protein>
    <recommendedName>
        <fullName evidence="3">Glutamate-rich protein GrpB</fullName>
    </recommendedName>
</protein>
<proteinExistence type="predicted"/>